<dbReference type="Pfam" id="PF20112">
    <property type="entry name" value="DUF6502"/>
    <property type="match status" value="1"/>
</dbReference>
<sequence>MGRPPRQLPTPSQSSATLPAAEDTLEAVTHIMAPMIRLLLSCGVDYVRFTAVLKQTFIEQAQSELNEAHCKDTDSALSLLSGVHRKDVRYWRENGMGDRIARKVSLSSQVFSHWIQNPLYRDRFKNPKSLLRIGDEVSFETLVRQITQDVHPYTVLSELVRLGLVTIKKKQGQDWVIPSPRGFIPPAGSVELMELFSGNLGDHVSAAVSNIKGHEPRLEQSVFVSGLTPESVAKLAQLSQKLWSQMRSEIIRESSLLYEQERNDPRALHRIRFGSYFWDALLPESPSFQEDKVPDSNSSP</sequence>
<proteinExistence type="predicted"/>
<name>A0A3P3ZPR3_9ZZZZ</name>
<dbReference type="AlphaFoldDB" id="A0A3P3ZPR3"/>
<accession>A0A3P3ZPR3</accession>
<organism evidence="1">
    <name type="scientific">mine drainage metagenome</name>
    <dbReference type="NCBI Taxonomy" id="410659"/>
    <lineage>
        <taxon>unclassified sequences</taxon>
        <taxon>metagenomes</taxon>
        <taxon>ecological metagenomes</taxon>
    </lineage>
</organism>
<dbReference type="InterPro" id="IPR045445">
    <property type="entry name" value="DUF6502"/>
</dbReference>
<evidence type="ECO:0000313" key="1">
    <source>
        <dbReference type="EMBL" id="VAY88918.1"/>
    </source>
</evidence>
<dbReference type="EMBL" id="UOYP01000379">
    <property type="protein sequence ID" value="VAY88918.1"/>
    <property type="molecule type" value="Genomic_DNA"/>
</dbReference>
<protein>
    <submittedName>
        <fullName evidence="1">Uncharacterized protein</fullName>
    </submittedName>
</protein>
<reference evidence="1" key="1">
    <citation type="submission" date="2018-10" db="EMBL/GenBank/DDBJ databases">
        <authorList>
            <person name="Plewniak F."/>
        </authorList>
    </citation>
    <scope>NUCLEOTIDE SEQUENCE</scope>
</reference>
<gene>
    <name evidence="1" type="ORF">CARN8_440005</name>
</gene>